<dbReference type="EMBL" id="CAAALY010008698">
    <property type="protein sequence ID" value="VEL10328.1"/>
    <property type="molecule type" value="Genomic_DNA"/>
</dbReference>
<reference evidence="2" key="1">
    <citation type="submission" date="2018-11" db="EMBL/GenBank/DDBJ databases">
        <authorList>
            <consortium name="Pathogen Informatics"/>
        </authorList>
    </citation>
    <scope>NUCLEOTIDE SEQUENCE</scope>
</reference>
<keyword evidence="3" id="KW-1185">Reference proteome</keyword>
<sequence length="228" mass="23166">MIGRVLFDSDTPGESDATSGNSSLGLLPTVRRAVAGTTIEEEEVDEASTASTTGPSAAVSTVESAAYRPGVISAGTGNGSAKAGFNNGRLCTMADLSRLNPSLAAAVAQISGETGTSTADLVAGLAEVRRRPTDARNRLRRLGGVGSPSGQSSHGLSLTPTSKTNTAIASAGAGAGQVGDSASAGISKRLSLPASMNLPPHLWPRATRFLGETMTRRERRLSLVSQFA</sequence>
<evidence type="ECO:0000256" key="1">
    <source>
        <dbReference type="SAM" id="MobiDB-lite"/>
    </source>
</evidence>
<proteinExistence type="predicted"/>
<protein>
    <submittedName>
        <fullName evidence="2">Uncharacterized protein</fullName>
    </submittedName>
</protein>
<accession>A0A448WF99</accession>
<name>A0A448WF99_9PLAT</name>
<feature type="region of interest" description="Disordered" evidence="1">
    <location>
        <begin position="140"/>
        <end position="162"/>
    </location>
</feature>
<comment type="caution">
    <text evidence="2">The sequence shown here is derived from an EMBL/GenBank/DDBJ whole genome shotgun (WGS) entry which is preliminary data.</text>
</comment>
<feature type="region of interest" description="Disordered" evidence="1">
    <location>
        <begin position="1"/>
        <end position="24"/>
    </location>
</feature>
<dbReference type="OrthoDB" id="6263273at2759"/>
<feature type="compositionally biased region" description="Polar residues" evidence="1">
    <location>
        <begin position="148"/>
        <end position="162"/>
    </location>
</feature>
<evidence type="ECO:0000313" key="3">
    <source>
        <dbReference type="Proteomes" id="UP000784294"/>
    </source>
</evidence>
<evidence type="ECO:0000313" key="2">
    <source>
        <dbReference type="EMBL" id="VEL10328.1"/>
    </source>
</evidence>
<dbReference type="Proteomes" id="UP000784294">
    <property type="component" value="Unassembled WGS sequence"/>
</dbReference>
<gene>
    <name evidence="2" type="ORF">PXEA_LOCUS3768</name>
</gene>
<organism evidence="2 3">
    <name type="scientific">Protopolystoma xenopodis</name>
    <dbReference type="NCBI Taxonomy" id="117903"/>
    <lineage>
        <taxon>Eukaryota</taxon>
        <taxon>Metazoa</taxon>
        <taxon>Spiralia</taxon>
        <taxon>Lophotrochozoa</taxon>
        <taxon>Platyhelminthes</taxon>
        <taxon>Monogenea</taxon>
        <taxon>Polyopisthocotylea</taxon>
        <taxon>Polystomatidea</taxon>
        <taxon>Polystomatidae</taxon>
        <taxon>Protopolystoma</taxon>
    </lineage>
</organism>
<dbReference type="AlphaFoldDB" id="A0A448WF99"/>